<evidence type="ECO:0000313" key="1">
    <source>
        <dbReference type="EMBL" id="RRT60582.1"/>
    </source>
</evidence>
<gene>
    <name evidence="1" type="ORF">B296_00035662</name>
</gene>
<organism evidence="1 2">
    <name type="scientific">Ensete ventricosum</name>
    <name type="common">Abyssinian banana</name>
    <name type="synonym">Musa ensete</name>
    <dbReference type="NCBI Taxonomy" id="4639"/>
    <lineage>
        <taxon>Eukaryota</taxon>
        <taxon>Viridiplantae</taxon>
        <taxon>Streptophyta</taxon>
        <taxon>Embryophyta</taxon>
        <taxon>Tracheophyta</taxon>
        <taxon>Spermatophyta</taxon>
        <taxon>Magnoliopsida</taxon>
        <taxon>Liliopsida</taxon>
        <taxon>Zingiberales</taxon>
        <taxon>Musaceae</taxon>
        <taxon>Ensete</taxon>
    </lineage>
</organism>
<name>A0A426Z9D5_ENSVE</name>
<proteinExistence type="predicted"/>
<comment type="caution">
    <text evidence="1">The sequence shown here is derived from an EMBL/GenBank/DDBJ whole genome shotgun (WGS) entry which is preliminary data.</text>
</comment>
<dbReference type="AlphaFoldDB" id="A0A426Z9D5"/>
<dbReference type="EMBL" id="AMZH03007724">
    <property type="protein sequence ID" value="RRT60582.1"/>
    <property type="molecule type" value="Genomic_DNA"/>
</dbReference>
<reference evidence="1 2" key="1">
    <citation type="journal article" date="2014" name="Agronomy (Basel)">
        <title>A Draft Genome Sequence for Ensete ventricosum, the Drought-Tolerant Tree Against Hunger.</title>
        <authorList>
            <person name="Harrison J."/>
            <person name="Moore K.A."/>
            <person name="Paszkiewicz K."/>
            <person name="Jones T."/>
            <person name="Grant M."/>
            <person name="Ambacheew D."/>
            <person name="Muzemil S."/>
            <person name="Studholme D.J."/>
        </authorList>
    </citation>
    <scope>NUCLEOTIDE SEQUENCE [LARGE SCALE GENOMIC DNA]</scope>
</reference>
<evidence type="ECO:0000313" key="2">
    <source>
        <dbReference type="Proteomes" id="UP000287651"/>
    </source>
</evidence>
<accession>A0A426Z9D5</accession>
<dbReference type="Proteomes" id="UP000287651">
    <property type="component" value="Unassembled WGS sequence"/>
</dbReference>
<protein>
    <submittedName>
        <fullName evidence="1">Uncharacterized protein</fullName>
    </submittedName>
</protein>
<sequence length="129" mass="14602">MLRWWSCAVTRWPRSSTVHNLFAGDEEGKGGIYSFIAKMAICQGKRSNISWTRVVLGCDNMDIPQCDSEGRRLREFYLVTTLTKDLQQADTRAKECVPGGFSRSSLMQTHPYMPVSCSLKGTKWIIMSS</sequence>